<proteinExistence type="predicted"/>
<gene>
    <name evidence="1" type="ordered locus">Os04g0597833</name>
    <name evidence="1" type="ORF">OSNPB_040597833</name>
</gene>
<evidence type="ECO:0000313" key="1">
    <source>
        <dbReference type="EMBL" id="BAS90807.1"/>
    </source>
</evidence>
<organism evidence="1 2">
    <name type="scientific">Oryza sativa subsp. japonica</name>
    <name type="common">Rice</name>
    <dbReference type="NCBI Taxonomy" id="39947"/>
    <lineage>
        <taxon>Eukaryota</taxon>
        <taxon>Viridiplantae</taxon>
        <taxon>Streptophyta</taxon>
        <taxon>Embryophyta</taxon>
        <taxon>Tracheophyta</taxon>
        <taxon>Spermatophyta</taxon>
        <taxon>Magnoliopsida</taxon>
        <taxon>Liliopsida</taxon>
        <taxon>Poales</taxon>
        <taxon>Poaceae</taxon>
        <taxon>BOP clade</taxon>
        <taxon>Oryzoideae</taxon>
        <taxon>Oryzeae</taxon>
        <taxon>Oryzinae</taxon>
        <taxon>Oryza</taxon>
        <taxon>Oryza sativa</taxon>
    </lineage>
</organism>
<evidence type="ECO:0000313" key="2">
    <source>
        <dbReference type="Proteomes" id="UP000059680"/>
    </source>
</evidence>
<dbReference type="PaxDb" id="39947-A0A0P0WEA7"/>
<keyword evidence="2" id="KW-1185">Reference proteome</keyword>
<dbReference type="InParanoid" id="A0A0P0WEA7"/>
<name>A0A0P0WEA7_ORYSJ</name>
<dbReference type="EMBL" id="AP014960">
    <property type="protein sequence ID" value="BAS90807.1"/>
    <property type="molecule type" value="Genomic_DNA"/>
</dbReference>
<dbReference type="AlphaFoldDB" id="A0A0P0WEA7"/>
<dbReference type="Proteomes" id="UP000059680">
    <property type="component" value="Chromosome 4"/>
</dbReference>
<sequence length="77" mass="8633">MGLSEGGDGEAKRQRGAERRTPFANSIVESIEEGIGLLRAWGYVVVVEGSKLWTWMRLVLPMPEKETVYRLVRGGQQ</sequence>
<reference evidence="1 2" key="3">
    <citation type="journal article" date="2013" name="Rice">
        <title>Improvement of the Oryza sativa Nipponbare reference genome using next generation sequence and optical map data.</title>
        <authorList>
            <person name="Kawahara Y."/>
            <person name="de la Bastide M."/>
            <person name="Hamilton J.P."/>
            <person name="Kanamori H."/>
            <person name="McCombie W.R."/>
            <person name="Ouyang S."/>
            <person name="Schwartz D.C."/>
            <person name="Tanaka T."/>
            <person name="Wu J."/>
            <person name="Zhou S."/>
            <person name="Childs K.L."/>
            <person name="Davidson R.M."/>
            <person name="Lin H."/>
            <person name="Quesada-Ocampo L."/>
            <person name="Vaillancourt B."/>
            <person name="Sakai H."/>
            <person name="Lee S.S."/>
            <person name="Kim J."/>
            <person name="Numa H."/>
            <person name="Itoh T."/>
            <person name="Buell C.R."/>
            <person name="Matsumoto T."/>
        </authorList>
    </citation>
    <scope>NUCLEOTIDE SEQUENCE [LARGE SCALE GENOMIC DNA]</scope>
    <source>
        <strain evidence="2">cv. Nipponbare</strain>
    </source>
</reference>
<accession>A0A0P0WEA7</accession>
<reference evidence="2" key="1">
    <citation type="journal article" date="2005" name="Nature">
        <title>The map-based sequence of the rice genome.</title>
        <authorList>
            <consortium name="International rice genome sequencing project (IRGSP)"/>
            <person name="Matsumoto T."/>
            <person name="Wu J."/>
            <person name="Kanamori H."/>
            <person name="Katayose Y."/>
            <person name="Fujisawa M."/>
            <person name="Namiki N."/>
            <person name="Mizuno H."/>
            <person name="Yamamoto K."/>
            <person name="Antonio B.A."/>
            <person name="Baba T."/>
            <person name="Sakata K."/>
            <person name="Nagamura Y."/>
            <person name="Aoki H."/>
            <person name="Arikawa K."/>
            <person name="Arita K."/>
            <person name="Bito T."/>
            <person name="Chiden Y."/>
            <person name="Fujitsuka N."/>
            <person name="Fukunaka R."/>
            <person name="Hamada M."/>
            <person name="Harada C."/>
            <person name="Hayashi A."/>
            <person name="Hijishita S."/>
            <person name="Honda M."/>
            <person name="Hosokawa S."/>
            <person name="Ichikawa Y."/>
            <person name="Idonuma A."/>
            <person name="Iijima M."/>
            <person name="Ikeda M."/>
            <person name="Ikeno M."/>
            <person name="Ito K."/>
            <person name="Ito S."/>
            <person name="Ito T."/>
            <person name="Ito Y."/>
            <person name="Ito Y."/>
            <person name="Iwabuchi A."/>
            <person name="Kamiya K."/>
            <person name="Karasawa W."/>
            <person name="Kurita K."/>
            <person name="Katagiri S."/>
            <person name="Kikuta A."/>
            <person name="Kobayashi H."/>
            <person name="Kobayashi N."/>
            <person name="Machita K."/>
            <person name="Maehara T."/>
            <person name="Masukawa M."/>
            <person name="Mizubayashi T."/>
            <person name="Mukai Y."/>
            <person name="Nagasaki H."/>
            <person name="Nagata Y."/>
            <person name="Naito S."/>
            <person name="Nakashima M."/>
            <person name="Nakama Y."/>
            <person name="Nakamichi Y."/>
            <person name="Nakamura M."/>
            <person name="Meguro A."/>
            <person name="Negishi M."/>
            <person name="Ohta I."/>
            <person name="Ohta T."/>
            <person name="Okamoto M."/>
            <person name="Ono N."/>
            <person name="Saji S."/>
            <person name="Sakaguchi M."/>
            <person name="Sakai K."/>
            <person name="Shibata M."/>
            <person name="Shimokawa T."/>
            <person name="Song J."/>
            <person name="Takazaki Y."/>
            <person name="Terasawa K."/>
            <person name="Tsugane M."/>
            <person name="Tsuji K."/>
            <person name="Ueda S."/>
            <person name="Waki K."/>
            <person name="Yamagata H."/>
            <person name="Yamamoto M."/>
            <person name="Yamamoto S."/>
            <person name="Yamane H."/>
            <person name="Yoshiki S."/>
            <person name="Yoshihara R."/>
            <person name="Yukawa K."/>
            <person name="Zhong H."/>
            <person name="Yano M."/>
            <person name="Yuan Q."/>
            <person name="Ouyang S."/>
            <person name="Liu J."/>
            <person name="Jones K.M."/>
            <person name="Gansberger K."/>
            <person name="Moffat K."/>
            <person name="Hill J."/>
            <person name="Bera J."/>
            <person name="Fadrosh D."/>
            <person name="Jin S."/>
            <person name="Johri S."/>
            <person name="Kim M."/>
            <person name="Overton L."/>
            <person name="Reardon M."/>
            <person name="Tsitrin T."/>
            <person name="Vuong H."/>
            <person name="Weaver B."/>
            <person name="Ciecko A."/>
            <person name="Tallon L."/>
            <person name="Jackson J."/>
            <person name="Pai G."/>
            <person name="Aken S.V."/>
            <person name="Utterback T."/>
            <person name="Reidmuller S."/>
            <person name="Feldblyum T."/>
            <person name="Hsiao J."/>
            <person name="Zismann V."/>
            <person name="Iobst S."/>
            <person name="de Vazeille A.R."/>
            <person name="Buell C.R."/>
            <person name="Ying K."/>
            <person name="Li Y."/>
            <person name="Lu T."/>
            <person name="Huang Y."/>
            <person name="Zhao Q."/>
            <person name="Feng Q."/>
            <person name="Zhang L."/>
            <person name="Zhu J."/>
            <person name="Weng Q."/>
            <person name="Mu J."/>
            <person name="Lu Y."/>
            <person name="Fan D."/>
            <person name="Liu Y."/>
            <person name="Guan J."/>
            <person name="Zhang Y."/>
            <person name="Yu S."/>
            <person name="Liu X."/>
            <person name="Zhang Y."/>
            <person name="Hong G."/>
            <person name="Han B."/>
            <person name="Choisne N."/>
            <person name="Demange N."/>
            <person name="Orjeda G."/>
            <person name="Samain S."/>
            <person name="Cattolico L."/>
            <person name="Pelletier E."/>
            <person name="Couloux A."/>
            <person name="Segurens B."/>
            <person name="Wincker P."/>
            <person name="D'Hont A."/>
            <person name="Scarpelli C."/>
            <person name="Weissenbach J."/>
            <person name="Salanoubat M."/>
            <person name="Quetier F."/>
            <person name="Yu Y."/>
            <person name="Kim H.R."/>
            <person name="Rambo T."/>
            <person name="Currie J."/>
            <person name="Collura K."/>
            <person name="Luo M."/>
            <person name="Yang T."/>
            <person name="Ammiraju J.S.S."/>
            <person name="Engler F."/>
            <person name="Soderlund C."/>
            <person name="Wing R.A."/>
            <person name="Palmer L.E."/>
            <person name="de la Bastide M."/>
            <person name="Spiegel L."/>
            <person name="Nascimento L."/>
            <person name="Zutavern T."/>
            <person name="O'Shaughnessy A."/>
            <person name="Dike S."/>
            <person name="Dedhia N."/>
            <person name="Preston R."/>
            <person name="Balija V."/>
            <person name="McCombie W.R."/>
            <person name="Chow T."/>
            <person name="Chen H."/>
            <person name="Chung M."/>
            <person name="Chen C."/>
            <person name="Shaw J."/>
            <person name="Wu H."/>
            <person name="Hsiao K."/>
            <person name="Chao Y."/>
            <person name="Chu M."/>
            <person name="Cheng C."/>
            <person name="Hour A."/>
            <person name="Lee P."/>
            <person name="Lin S."/>
            <person name="Lin Y."/>
            <person name="Liou J."/>
            <person name="Liu S."/>
            <person name="Hsing Y."/>
            <person name="Raghuvanshi S."/>
            <person name="Mohanty A."/>
            <person name="Bharti A.K."/>
            <person name="Gaur A."/>
            <person name="Gupta V."/>
            <person name="Kumar D."/>
            <person name="Ravi V."/>
            <person name="Vij S."/>
            <person name="Kapur A."/>
            <person name="Khurana P."/>
            <person name="Khurana P."/>
            <person name="Khurana J.P."/>
            <person name="Tyagi A.K."/>
            <person name="Gaikwad K."/>
            <person name="Singh A."/>
            <person name="Dalal V."/>
            <person name="Srivastava S."/>
            <person name="Dixit A."/>
            <person name="Pal A.K."/>
            <person name="Ghazi I.A."/>
            <person name="Yadav M."/>
            <person name="Pandit A."/>
            <person name="Bhargava A."/>
            <person name="Sureshbabu K."/>
            <person name="Batra K."/>
            <person name="Sharma T.R."/>
            <person name="Mohapatra T."/>
            <person name="Singh N.K."/>
            <person name="Messing J."/>
            <person name="Nelson A.B."/>
            <person name="Fuks G."/>
            <person name="Kavchok S."/>
            <person name="Keizer G."/>
            <person name="Linton E."/>
            <person name="Llaca V."/>
            <person name="Song R."/>
            <person name="Tanyolac B."/>
            <person name="Young S."/>
            <person name="Ho-Il K."/>
            <person name="Hahn J.H."/>
            <person name="Sangsakoo G."/>
            <person name="Vanavichit A."/>
            <person name="de Mattos Luiz.A.T."/>
            <person name="Zimmer P.D."/>
            <person name="Malone G."/>
            <person name="Dellagostin O."/>
            <person name="de Oliveira A.C."/>
            <person name="Bevan M."/>
            <person name="Bancroft I."/>
            <person name="Minx P."/>
            <person name="Cordum H."/>
            <person name="Wilson R."/>
            <person name="Cheng Z."/>
            <person name="Jin W."/>
            <person name="Jiang J."/>
            <person name="Leong S.A."/>
            <person name="Iwama H."/>
            <person name="Gojobori T."/>
            <person name="Itoh T."/>
            <person name="Niimura Y."/>
            <person name="Fujii Y."/>
            <person name="Habara T."/>
            <person name="Sakai H."/>
            <person name="Sato Y."/>
            <person name="Wilson G."/>
            <person name="Kumar K."/>
            <person name="McCouch S."/>
            <person name="Juretic N."/>
            <person name="Hoen D."/>
            <person name="Wright S."/>
            <person name="Bruskiewich R."/>
            <person name="Bureau T."/>
            <person name="Miyao A."/>
            <person name="Hirochika H."/>
            <person name="Nishikawa T."/>
            <person name="Kadowaki K."/>
            <person name="Sugiura M."/>
            <person name="Burr B."/>
            <person name="Sasaki T."/>
        </authorList>
    </citation>
    <scope>NUCLEOTIDE SEQUENCE [LARGE SCALE GENOMIC DNA]</scope>
    <source>
        <strain evidence="2">cv. Nipponbare</strain>
    </source>
</reference>
<reference evidence="1 2" key="2">
    <citation type="journal article" date="2013" name="Plant Cell Physiol.">
        <title>Rice Annotation Project Database (RAP-DB): an integrative and interactive database for rice genomics.</title>
        <authorList>
            <person name="Sakai H."/>
            <person name="Lee S.S."/>
            <person name="Tanaka T."/>
            <person name="Numa H."/>
            <person name="Kim J."/>
            <person name="Kawahara Y."/>
            <person name="Wakimoto H."/>
            <person name="Yang C.C."/>
            <person name="Iwamoto M."/>
            <person name="Abe T."/>
            <person name="Yamada Y."/>
            <person name="Muto A."/>
            <person name="Inokuchi H."/>
            <person name="Ikemura T."/>
            <person name="Matsumoto T."/>
            <person name="Sasaki T."/>
            <person name="Itoh T."/>
        </authorList>
    </citation>
    <scope>NUCLEOTIDE SEQUENCE [LARGE SCALE GENOMIC DNA]</scope>
    <source>
        <strain evidence="2">cv. Nipponbare</strain>
    </source>
</reference>
<protein>
    <submittedName>
        <fullName evidence="1">Os04g0597833 protein</fullName>
    </submittedName>
</protein>